<feature type="signal peptide" evidence="4">
    <location>
        <begin position="1"/>
        <end position="27"/>
    </location>
</feature>
<sequence length="332" mass="36076">MKNAKKKLSVLTMFLLSILMICTSCSASVQTSSKTKKQDKKLPLIKVTLLGTGSPIINKRSGPATLVQAGGEKLLFDAGRGVSVQLHKMGIQPGEIDKVFLTHLHSDHLVGFPNLWLTGSLPTGGFRKGPMQVWGPAGTDQMTSYLEKAFSTDIKSRNDSGNGNNKGVEIDAHEIKPGFVYDHNGVKVTAFLVDHVSIKPAYGYRIDYKGHSVTISGDTTYNKNFIKHAKGSDVVISEAAVARPEDLKKNKALGNILRIHTTPEQAGKEFSQIKPKLAVFTHIVLLGGLTDKDAHLVSRTKKNYNGKVVVGKDLMTIEIGDKVSVVQPKVHE</sequence>
<evidence type="ECO:0000256" key="4">
    <source>
        <dbReference type="SAM" id="SignalP"/>
    </source>
</evidence>
<dbReference type="GO" id="GO:0042781">
    <property type="term" value="F:3'-tRNA processing endoribonuclease activity"/>
    <property type="evidence" value="ECO:0007669"/>
    <property type="project" value="UniProtKB-EC"/>
</dbReference>
<keyword evidence="2 6" id="KW-0378">Hydrolase</keyword>
<dbReference type="Gene3D" id="3.60.15.10">
    <property type="entry name" value="Ribonuclease Z/Hydroxyacylglutathione hydrolase-like"/>
    <property type="match status" value="1"/>
</dbReference>
<feature type="chain" id="PRO_5045991867" evidence="4">
    <location>
        <begin position="28"/>
        <end position="332"/>
    </location>
</feature>
<keyword evidence="7" id="KW-1185">Reference proteome</keyword>
<feature type="domain" description="Metallo-beta-lactamase" evidence="5">
    <location>
        <begin position="61"/>
        <end position="260"/>
    </location>
</feature>
<accession>A0ABS2PXZ3</accession>
<keyword evidence="3" id="KW-0862">Zinc</keyword>
<dbReference type="InterPro" id="IPR044094">
    <property type="entry name" value="AtsA-like_MBL-fold"/>
</dbReference>
<protein>
    <submittedName>
        <fullName evidence="6">Ribonuclease Z</fullName>
        <ecNumber evidence="6">3.1.26.11</ecNumber>
    </submittedName>
</protein>
<name>A0ABS2PXZ3_9BACL</name>
<dbReference type="Pfam" id="PF12706">
    <property type="entry name" value="Lactamase_B_2"/>
    <property type="match status" value="1"/>
</dbReference>
<evidence type="ECO:0000313" key="7">
    <source>
        <dbReference type="Proteomes" id="UP000808914"/>
    </source>
</evidence>
<keyword evidence="1" id="KW-0255">Endonuclease</keyword>
<evidence type="ECO:0000256" key="1">
    <source>
        <dbReference type="ARBA" id="ARBA00022759"/>
    </source>
</evidence>
<dbReference type="InterPro" id="IPR036866">
    <property type="entry name" value="RibonucZ/Hydroxyglut_hydro"/>
</dbReference>
<dbReference type="EMBL" id="JAFBER010000005">
    <property type="protein sequence ID" value="MBM7644885.1"/>
    <property type="molecule type" value="Genomic_DNA"/>
</dbReference>
<comment type="caution">
    <text evidence="6">The sequence shown here is derived from an EMBL/GenBank/DDBJ whole genome shotgun (WGS) entry which is preliminary data.</text>
</comment>
<dbReference type="EC" id="3.1.26.11" evidence="6"/>
<dbReference type="RefSeq" id="WP_205002841.1">
    <property type="nucleotide sequence ID" value="NZ_JAFBER010000005.1"/>
</dbReference>
<dbReference type="PANTHER" id="PTHR46018">
    <property type="entry name" value="ZINC PHOSPHODIESTERASE ELAC PROTEIN 1"/>
    <property type="match status" value="1"/>
</dbReference>
<evidence type="ECO:0000256" key="2">
    <source>
        <dbReference type="ARBA" id="ARBA00022801"/>
    </source>
</evidence>
<dbReference type="InterPro" id="IPR001279">
    <property type="entry name" value="Metallo-B-lactamas"/>
</dbReference>
<evidence type="ECO:0000313" key="6">
    <source>
        <dbReference type="EMBL" id="MBM7644885.1"/>
    </source>
</evidence>
<reference evidence="6 7" key="1">
    <citation type="submission" date="2021-01" db="EMBL/GenBank/DDBJ databases">
        <title>Genomic Encyclopedia of Type Strains, Phase IV (KMG-IV): sequencing the most valuable type-strain genomes for metagenomic binning, comparative biology and taxonomic classification.</title>
        <authorList>
            <person name="Goeker M."/>
        </authorList>
    </citation>
    <scope>NUCLEOTIDE SEQUENCE [LARGE SCALE GENOMIC DNA]</scope>
    <source>
        <strain evidence="6 7">DSM 28236</strain>
    </source>
</reference>
<evidence type="ECO:0000256" key="3">
    <source>
        <dbReference type="ARBA" id="ARBA00022833"/>
    </source>
</evidence>
<dbReference type="SUPFAM" id="SSF56281">
    <property type="entry name" value="Metallo-hydrolase/oxidoreductase"/>
    <property type="match status" value="1"/>
</dbReference>
<dbReference type="CDD" id="cd07719">
    <property type="entry name" value="arylsulfatase_AtsA-like_MBL-fold"/>
    <property type="match status" value="1"/>
</dbReference>
<dbReference type="PANTHER" id="PTHR46018:SF2">
    <property type="entry name" value="ZINC PHOSPHODIESTERASE ELAC PROTEIN 1"/>
    <property type="match status" value="1"/>
</dbReference>
<evidence type="ECO:0000259" key="5">
    <source>
        <dbReference type="SMART" id="SM00849"/>
    </source>
</evidence>
<keyword evidence="4" id="KW-0732">Signal</keyword>
<proteinExistence type="predicted"/>
<keyword evidence="1" id="KW-0540">Nuclease</keyword>
<dbReference type="Proteomes" id="UP000808914">
    <property type="component" value="Unassembled WGS sequence"/>
</dbReference>
<gene>
    <name evidence="6" type="ORF">JOD45_001094</name>
</gene>
<dbReference type="SMART" id="SM00849">
    <property type="entry name" value="Lactamase_B"/>
    <property type="match status" value="1"/>
</dbReference>
<organism evidence="6 7">
    <name type="scientific">Scopulibacillus daqui</name>
    <dbReference type="NCBI Taxonomy" id="1469162"/>
    <lineage>
        <taxon>Bacteria</taxon>
        <taxon>Bacillati</taxon>
        <taxon>Bacillota</taxon>
        <taxon>Bacilli</taxon>
        <taxon>Bacillales</taxon>
        <taxon>Sporolactobacillaceae</taxon>
        <taxon>Scopulibacillus</taxon>
    </lineage>
</organism>